<dbReference type="InterPro" id="IPR015946">
    <property type="entry name" value="KH_dom-like_a/b"/>
</dbReference>
<accession>A0A7U8C8Z1</accession>
<sequence length="140" mass="14843">MKIIYTADALSTQGGNARSISSDGKLDVALSTPKELGGPGGEGTNPEQLYAAGHSSCFIGAMKFVAKREKFELPEQTSVKAMCGIAANSQGDGFMFDVELHIELPGMEKDVAQSLIEKAHQVCPFSNATRGNIRVALLLL</sequence>
<dbReference type="AlphaFoldDB" id="A0A7U8C8Z1"/>
<dbReference type="NCBIfam" id="TIGR03561">
    <property type="entry name" value="organ_hyd_perox"/>
    <property type="match status" value="1"/>
</dbReference>
<dbReference type="Gene3D" id="2.20.25.10">
    <property type="match status" value="1"/>
</dbReference>
<dbReference type="OrthoDB" id="9797508at2"/>
<dbReference type="InterPro" id="IPR036102">
    <property type="entry name" value="OsmC/Ohrsf"/>
</dbReference>
<proteinExistence type="inferred from homology"/>
<dbReference type="RefSeq" id="WP_007020595.1">
    <property type="nucleotide sequence ID" value="NZ_CH724125.1"/>
</dbReference>
<dbReference type="PANTHER" id="PTHR33797">
    <property type="entry name" value="ORGANIC HYDROPEROXIDE RESISTANCE PROTEIN-LIKE"/>
    <property type="match status" value="1"/>
</dbReference>
<evidence type="ECO:0000256" key="1">
    <source>
        <dbReference type="ARBA" id="ARBA00007378"/>
    </source>
</evidence>
<dbReference type="SUPFAM" id="SSF82784">
    <property type="entry name" value="OsmC-like"/>
    <property type="match status" value="1"/>
</dbReference>
<comment type="similarity">
    <text evidence="1">Belongs to the OsmC/Ohr family.</text>
</comment>
<reference evidence="2 3" key="1">
    <citation type="submission" date="2006-02" db="EMBL/GenBank/DDBJ databases">
        <authorList>
            <person name="Pinhassi J."/>
            <person name="Pedros-Alio C."/>
            <person name="Ferriera S."/>
            <person name="Johnson J."/>
            <person name="Kravitz S."/>
            <person name="Halpern A."/>
            <person name="Remington K."/>
            <person name="Beeson K."/>
            <person name="Tran B."/>
            <person name="Rogers Y.-H."/>
            <person name="Friedman R."/>
            <person name="Venter J.C."/>
        </authorList>
    </citation>
    <scope>NUCLEOTIDE SEQUENCE [LARGE SCALE GENOMIC DNA]</scope>
    <source>
        <strain evidence="2 3">MED92</strain>
    </source>
</reference>
<name>A0A7U8C8Z1_NEPCE</name>
<dbReference type="InterPro" id="IPR019953">
    <property type="entry name" value="OHR"/>
</dbReference>
<dbReference type="InterPro" id="IPR003718">
    <property type="entry name" value="OsmC/Ohr_fam"/>
</dbReference>
<dbReference type="GO" id="GO:0006979">
    <property type="term" value="P:response to oxidative stress"/>
    <property type="evidence" value="ECO:0007669"/>
    <property type="project" value="InterPro"/>
</dbReference>
<protein>
    <submittedName>
        <fullName evidence="2">Organic hydroperoxide resistance protein</fullName>
    </submittedName>
</protein>
<keyword evidence="3" id="KW-1185">Reference proteome</keyword>
<dbReference type="Gene3D" id="3.30.300.20">
    <property type="match status" value="1"/>
</dbReference>
<evidence type="ECO:0000313" key="3">
    <source>
        <dbReference type="Proteomes" id="UP000002171"/>
    </source>
</evidence>
<evidence type="ECO:0000313" key="2">
    <source>
        <dbReference type="EMBL" id="EAR62285.1"/>
    </source>
</evidence>
<dbReference type="EMBL" id="AAOW01000003">
    <property type="protein sequence ID" value="EAR62285.1"/>
    <property type="molecule type" value="Genomic_DNA"/>
</dbReference>
<dbReference type="PANTHER" id="PTHR33797:SF2">
    <property type="entry name" value="ORGANIC HYDROPEROXIDE RESISTANCE PROTEIN-LIKE"/>
    <property type="match status" value="1"/>
</dbReference>
<organism evidence="2 3">
    <name type="scientific">Neptuniibacter caesariensis</name>
    <dbReference type="NCBI Taxonomy" id="207954"/>
    <lineage>
        <taxon>Bacteria</taxon>
        <taxon>Pseudomonadati</taxon>
        <taxon>Pseudomonadota</taxon>
        <taxon>Gammaproteobacteria</taxon>
        <taxon>Oceanospirillales</taxon>
        <taxon>Oceanospirillaceae</taxon>
        <taxon>Neptuniibacter</taxon>
    </lineage>
</organism>
<gene>
    <name evidence="2" type="ORF">MED92_14648</name>
</gene>
<comment type="caution">
    <text evidence="2">The sequence shown here is derived from an EMBL/GenBank/DDBJ whole genome shotgun (WGS) entry which is preliminary data.</text>
</comment>
<dbReference type="Pfam" id="PF02566">
    <property type="entry name" value="OsmC"/>
    <property type="match status" value="1"/>
</dbReference>
<dbReference type="Proteomes" id="UP000002171">
    <property type="component" value="Unassembled WGS sequence"/>
</dbReference>